<sequence length="569" mass="63535">MSTRPAHHAPTNPSFTEEDLTRLAGARSFARGRGYLSDVAELSATDDRITATVYGTEPYHVVLRPACPRLTGSCDCPYGQDGHFCKHCVAVGLTALDQWDDLPRLSAETTRRAQTLDEWLDSLDRDQLRDLLREQLATDPDLHRRLELRAAAAGSDTPAVRAQIRRLLDTRPFEQYGVVDRRDAAGYAAQLTEAALAIRALATTELDVEAVTLAESAISAIGEAAERIDDSDGDLSYAAEEMAQVHLEACRRLRPDPVRTATWLAAHLLGDWSHLPELDPAEYRDILGEPGWAELRRLAREAHRSHPSGWTERYVLESVLKADGSVDELVAALSADLEPNGSTHLTIALELDRAGRRDEAATWAERGLAETEGTPPRDRRLVEFLAHHYEQAGRPTDLVRVRRDDFHTLRTLDTYRSLRTACRAADCWSVERPRALDLLRTDALEDQINCRPHTGPVLIEALLDDGDAEAAWEAAPSVPTTPAQWVRLADAVRDRHPADALPIYLRAITPLQQQTGHPAYERMTELLLSARACHRARGTEAEFTRYLADLRAHQKRKRNLLRMLDEHGL</sequence>
<dbReference type="RefSeq" id="WP_127153026.1">
    <property type="nucleotide sequence ID" value="NZ_CP029042.1"/>
</dbReference>
<proteinExistence type="predicted"/>
<organism evidence="3 4">
    <name type="scientific">Streptomyces lydicus</name>
    <dbReference type="NCBI Taxonomy" id="47763"/>
    <lineage>
        <taxon>Bacteria</taxon>
        <taxon>Bacillati</taxon>
        <taxon>Actinomycetota</taxon>
        <taxon>Actinomycetes</taxon>
        <taxon>Kitasatosporales</taxon>
        <taxon>Streptomycetaceae</taxon>
        <taxon>Streptomyces</taxon>
    </lineage>
</organism>
<evidence type="ECO:0000313" key="4">
    <source>
        <dbReference type="Proteomes" id="UP000275579"/>
    </source>
</evidence>
<gene>
    <name evidence="3" type="ORF">DDE74_27190</name>
</gene>
<dbReference type="PROSITE" id="PS50966">
    <property type="entry name" value="ZF_SWIM"/>
    <property type="match status" value="1"/>
</dbReference>
<evidence type="ECO:0000256" key="1">
    <source>
        <dbReference type="PROSITE-ProRule" id="PRU00325"/>
    </source>
</evidence>
<dbReference type="InterPro" id="IPR007527">
    <property type="entry name" value="Znf_SWIM"/>
</dbReference>
<keyword evidence="1" id="KW-0863">Zinc-finger</keyword>
<reference evidence="3 4" key="1">
    <citation type="submission" date="2018-04" db="EMBL/GenBank/DDBJ databases">
        <title>Complete genome sequences of Streptomyces lydicus strain WYEC and characterization of antagonistic properties of biological control agents.</title>
        <authorList>
            <person name="Mariita R.M."/>
            <person name="Sello J.K."/>
        </authorList>
    </citation>
    <scope>NUCLEOTIDE SEQUENCE [LARGE SCALE GENOMIC DNA]</scope>
    <source>
        <strain evidence="3 4">WYEC 108</strain>
    </source>
</reference>
<keyword evidence="1" id="KW-0479">Metal-binding</keyword>
<accession>A0A3Q9K4F0</accession>
<protein>
    <recommendedName>
        <fullName evidence="2">SWIM-type domain-containing protein</fullName>
    </recommendedName>
</protein>
<dbReference type="Proteomes" id="UP000275579">
    <property type="component" value="Chromosome"/>
</dbReference>
<evidence type="ECO:0000259" key="2">
    <source>
        <dbReference type="PROSITE" id="PS50966"/>
    </source>
</evidence>
<keyword evidence="1" id="KW-0862">Zinc</keyword>
<dbReference type="EMBL" id="CP029042">
    <property type="protein sequence ID" value="AZS74147.1"/>
    <property type="molecule type" value="Genomic_DNA"/>
</dbReference>
<evidence type="ECO:0000313" key="3">
    <source>
        <dbReference type="EMBL" id="AZS74147.1"/>
    </source>
</evidence>
<name>A0A3Q9K4F0_9ACTN</name>
<dbReference type="GO" id="GO:0008270">
    <property type="term" value="F:zinc ion binding"/>
    <property type="evidence" value="ECO:0007669"/>
    <property type="project" value="UniProtKB-KW"/>
</dbReference>
<feature type="domain" description="SWIM-type" evidence="2">
    <location>
        <begin position="59"/>
        <end position="96"/>
    </location>
</feature>
<dbReference type="AlphaFoldDB" id="A0A3Q9K4F0"/>